<reference evidence="2" key="2">
    <citation type="submission" date="2015-01" db="EMBL/GenBank/DDBJ databases">
        <title>Evolutionary Origins and Diversification of the Mycorrhizal Mutualists.</title>
        <authorList>
            <consortium name="DOE Joint Genome Institute"/>
            <consortium name="Mycorrhizal Genomics Consortium"/>
            <person name="Kohler A."/>
            <person name="Kuo A."/>
            <person name="Nagy L.G."/>
            <person name="Floudas D."/>
            <person name="Copeland A."/>
            <person name="Barry K.W."/>
            <person name="Cichocki N."/>
            <person name="Veneault-Fourrey C."/>
            <person name="LaButti K."/>
            <person name="Lindquist E.A."/>
            <person name="Lipzen A."/>
            <person name="Lundell T."/>
            <person name="Morin E."/>
            <person name="Murat C."/>
            <person name="Riley R."/>
            <person name="Ohm R."/>
            <person name="Sun H."/>
            <person name="Tunlid A."/>
            <person name="Henrissat B."/>
            <person name="Grigoriev I.V."/>
            <person name="Hibbett D.S."/>
            <person name="Martin F."/>
        </authorList>
    </citation>
    <scope>NUCLEOTIDE SEQUENCE [LARGE SCALE GENOMIC DNA]</scope>
    <source>
        <strain evidence="2">F 1598</strain>
    </source>
</reference>
<protein>
    <recommendedName>
        <fullName evidence="3">IgA peptidase M64-domain-containing protein</fullName>
    </recommendedName>
</protein>
<gene>
    <name evidence="1" type="ORF">PILCRDRAFT_824334</name>
</gene>
<evidence type="ECO:0000313" key="2">
    <source>
        <dbReference type="Proteomes" id="UP000054166"/>
    </source>
</evidence>
<name>A0A0C3FEX4_PILCF</name>
<dbReference type="Proteomes" id="UP000054166">
    <property type="component" value="Unassembled WGS sequence"/>
</dbReference>
<dbReference type="InterPro" id="IPR019026">
    <property type="entry name" value="Peptidase_M64_IgA"/>
</dbReference>
<dbReference type="Pfam" id="PF09471">
    <property type="entry name" value="Peptidase_M64"/>
    <property type="match status" value="1"/>
</dbReference>
<keyword evidence="2" id="KW-1185">Reference proteome</keyword>
<dbReference type="HOGENOM" id="CLU_030040_0_0_1"/>
<evidence type="ECO:0008006" key="3">
    <source>
        <dbReference type="Google" id="ProtNLM"/>
    </source>
</evidence>
<proteinExistence type="predicted"/>
<dbReference type="Gene3D" id="3.40.390.10">
    <property type="entry name" value="Collagenase (Catalytic Domain)"/>
    <property type="match status" value="1"/>
</dbReference>
<dbReference type="InParanoid" id="A0A0C3FEX4"/>
<accession>A0A0C3FEX4</accession>
<dbReference type="InterPro" id="IPR024079">
    <property type="entry name" value="MetalloPept_cat_dom_sf"/>
</dbReference>
<dbReference type="OrthoDB" id="2961863at2759"/>
<dbReference type="GO" id="GO:0008237">
    <property type="term" value="F:metallopeptidase activity"/>
    <property type="evidence" value="ECO:0007669"/>
    <property type="project" value="InterPro"/>
</dbReference>
<sequence>MLIGLSTGILQSTRRPFELVLAIHEDSTCSVVSVRQTQHHKGLSDQPGHYVIERSRKLATRLDEELHVFAFDQEVFRELGFTVNCTQARSTRDDIAWDESTSFGLTGISEASRQTVMSKIPVDGVDWNSRVPPLHIERLIESGPSNNRIDLVFFGDGYTSDEYDKFMTDATRLAEDVSGNQTFNTVKPLLNFWAAFSPSNESGIGTGGKPKDTPYGLYRDGTELRGVYYSKPEIARAACLSMGDRCDYPILMGNDPFYGGLGGPFTVITPSLANGALVLRHELGHSIIDVGEEYDGGFSYFGVNAAYNTTSLPWSHWLSRPVKDAAPRMERSVMPIQQYPWTLLDTAEPWSTTFNSSGQYSRHLVKFSLSGIPDASDLRVELDGTDLGWMPRKDIGFDRWHYDVYRESGMSGGVHEIRFTLINETLEGQAQLCSIEVLEFGDQTQFNATPGHYGVFPTFSETNKTSYRPTNEDCLMRAVTKPNFCKVCLEGLWLSLLKRVDLIDDIHEGCQWHPTSDSKGKWMKTLDLQLVPLAELREITVDVQESFSILWTKDGKRLNAFTNKTSIILEDNDVVGKYDVEVKFATEEVRVDSAGMLTAKVVYIVERSCTDA</sequence>
<organism evidence="1 2">
    <name type="scientific">Piloderma croceum (strain F 1598)</name>
    <dbReference type="NCBI Taxonomy" id="765440"/>
    <lineage>
        <taxon>Eukaryota</taxon>
        <taxon>Fungi</taxon>
        <taxon>Dikarya</taxon>
        <taxon>Basidiomycota</taxon>
        <taxon>Agaricomycotina</taxon>
        <taxon>Agaricomycetes</taxon>
        <taxon>Agaricomycetidae</taxon>
        <taxon>Atheliales</taxon>
        <taxon>Atheliaceae</taxon>
        <taxon>Piloderma</taxon>
    </lineage>
</organism>
<evidence type="ECO:0000313" key="1">
    <source>
        <dbReference type="EMBL" id="KIM78451.1"/>
    </source>
</evidence>
<dbReference type="AlphaFoldDB" id="A0A0C3FEX4"/>
<reference evidence="1 2" key="1">
    <citation type="submission" date="2014-04" db="EMBL/GenBank/DDBJ databases">
        <authorList>
            <consortium name="DOE Joint Genome Institute"/>
            <person name="Kuo A."/>
            <person name="Tarkka M."/>
            <person name="Buscot F."/>
            <person name="Kohler A."/>
            <person name="Nagy L.G."/>
            <person name="Floudas D."/>
            <person name="Copeland A."/>
            <person name="Barry K.W."/>
            <person name="Cichocki N."/>
            <person name="Veneault-Fourrey C."/>
            <person name="LaButti K."/>
            <person name="Lindquist E.A."/>
            <person name="Lipzen A."/>
            <person name="Lundell T."/>
            <person name="Morin E."/>
            <person name="Murat C."/>
            <person name="Sun H."/>
            <person name="Tunlid A."/>
            <person name="Henrissat B."/>
            <person name="Grigoriev I.V."/>
            <person name="Hibbett D.S."/>
            <person name="Martin F."/>
            <person name="Nordberg H.P."/>
            <person name="Cantor M.N."/>
            <person name="Hua S.X."/>
        </authorList>
    </citation>
    <scope>NUCLEOTIDE SEQUENCE [LARGE SCALE GENOMIC DNA]</scope>
    <source>
        <strain evidence="1 2">F 1598</strain>
    </source>
</reference>
<dbReference type="EMBL" id="KN833016">
    <property type="protein sequence ID" value="KIM78451.1"/>
    <property type="molecule type" value="Genomic_DNA"/>
</dbReference>